<evidence type="ECO:0000256" key="2">
    <source>
        <dbReference type="ARBA" id="ARBA00022695"/>
    </source>
</evidence>
<evidence type="ECO:0000256" key="6">
    <source>
        <dbReference type="ARBA" id="ARBA00022918"/>
    </source>
</evidence>
<dbReference type="Pfam" id="PF17917">
    <property type="entry name" value="RT_RNaseH"/>
    <property type="match status" value="1"/>
</dbReference>
<dbReference type="SUPFAM" id="SSF56672">
    <property type="entry name" value="DNA/RNA polymerases"/>
    <property type="match status" value="1"/>
</dbReference>
<dbReference type="Gene3D" id="3.30.70.270">
    <property type="match status" value="1"/>
</dbReference>
<dbReference type="SUPFAM" id="SSF53098">
    <property type="entry name" value="Ribonuclease H-like"/>
    <property type="match status" value="1"/>
</dbReference>
<comment type="caution">
    <text evidence="11">The sequence shown here is derived from an EMBL/GenBank/DDBJ whole genome shotgun (WGS) entry which is preliminary data.</text>
</comment>
<accession>A0AA38TC22</accession>
<evidence type="ECO:0000259" key="9">
    <source>
        <dbReference type="PROSITE" id="PS50158"/>
    </source>
</evidence>
<dbReference type="SMART" id="SM00343">
    <property type="entry name" value="ZnF_C2HC"/>
    <property type="match status" value="2"/>
</dbReference>
<dbReference type="InterPro" id="IPR041373">
    <property type="entry name" value="RT_RNaseH"/>
</dbReference>
<feature type="domain" description="CCHC-type" evidence="9">
    <location>
        <begin position="746"/>
        <end position="761"/>
    </location>
</feature>
<keyword evidence="3" id="KW-0540">Nuclease</keyword>
<dbReference type="Pfam" id="PF00098">
    <property type="entry name" value="zf-CCHC"/>
    <property type="match status" value="2"/>
</dbReference>
<keyword evidence="1" id="KW-0808">Transferase</keyword>
<dbReference type="AlphaFoldDB" id="A0AA38TC22"/>
<evidence type="ECO:0000313" key="11">
    <source>
        <dbReference type="EMBL" id="KAJ9557274.1"/>
    </source>
</evidence>
<gene>
    <name evidence="11" type="ORF">OSB04_011888</name>
</gene>
<dbReference type="InterPro" id="IPR036397">
    <property type="entry name" value="RNaseH_sf"/>
</dbReference>
<dbReference type="GO" id="GO:0016787">
    <property type="term" value="F:hydrolase activity"/>
    <property type="evidence" value="ECO:0007669"/>
    <property type="project" value="UniProtKB-KW"/>
</dbReference>
<name>A0AA38TC22_9ASTR</name>
<evidence type="ECO:0000259" key="10">
    <source>
        <dbReference type="PROSITE" id="PS50994"/>
    </source>
</evidence>
<evidence type="ECO:0000256" key="7">
    <source>
        <dbReference type="PROSITE-ProRule" id="PRU00047"/>
    </source>
</evidence>
<keyword evidence="6" id="KW-0695">RNA-directed DNA polymerase</keyword>
<keyword evidence="7" id="KW-0862">Zinc</keyword>
<evidence type="ECO:0000256" key="1">
    <source>
        <dbReference type="ARBA" id="ARBA00022679"/>
    </source>
</evidence>
<dbReference type="InterPro" id="IPR012337">
    <property type="entry name" value="RNaseH-like_sf"/>
</dbReference>
<sequence length="860" mass="98091">MLERLAENEFYCFLDGFSGYFQIPIDLDDQEKTTFTYPFGTFAYKRMPFGLCHAPATFQSCMTAIFQDMIEDCMEFRQGINQMRGIESCSQLGEVSLYGKRSDHALEAVLGQRIRNLFQPITSASRTLNSAQENYTTTEKELLAVVFAFDKFCSYLILSKTIVYTDQSALKYLFAKQDAKKRLIRWILLPQEFDIEVRDKKGAENLAADHLSRLQNPTIQGCKEETMCFSRSTPKADLSPSLLKQPKGLVSPHLENDPLWHGLVSYSRSSEKIRTATSLKTWCRCPKAIISDRGTYFANYLLEKTLKRYGVQHRFSTTYHPQANGQVENTNRALKRILEKIVESNPKVWSQKLEDALWAYCTAYKTPIGSMPYRMLYGKACHLPFEIEHKAYWALMRVNMSDIMREKNRMLELNDLEEFMGRPVKNAKKAAAVGDQEIPNLREMIAAEVGEALHDMLPGYFAQMKEEVTNEMRSQVEAAVAARPGGSGGSAGGQSRVTTYKDFSACQPPQFNGQKDPVASSRWISEVEGAFLTSSCSEEMKVRYASNLLRKAAKDWWNLINRTRTPEQIAVMTWEQFKELFNEQYVPQVEVERLTGEFLNMKQTTETVNEITDLFLERSLFCPEYVASERMKMSRYVEVLRPEIREFVVMSDCKTFHRMHEVARIRELELERQNKRKKAETTQTQTQPAKKFKPTEPRVVVKKEFPNCPKCGRHHLGECRMGSGTCFKCGQPGHFSKDCKVTMRLCFKCFRPGHVANECPQSDGATQTSGVAPVKTESTGKKIETPRTRARVFQLTAEEAKEEPDVVTGTFPVNSVPALVLFDSGASKSFVLGIMCRVDKPSDYTIQCYKTLEGHTCENL</sequence>
<dbReference type="GO" id="GO:0003676">
    <property type="term" value="F:nucleic acid binding"/>
    <property type="evidence" value="ECO:0007669"/>
    <property type="project" value="InterPro"/>
</dbReference>
<proteinExistence type="predicted"/>
<dbReference type="InterPro" id="IPR005162">
    <property type="entry name" value="Retrotrans_gag_dom"/>
</dbReference>
<dbReference type="PANTHER" id="PTHR37984:SF5">
    <property type="entry name" value="PROTEIN NYNRIN-LIKE"/>
    <property type="match status" value="1"/>
</dbReference>
<dbReference type="InterPro" id="IPR036875">
    <property type="entry name" value="Znf_CCHC_sf"/>
</dbReference>
<dbReference type="GO" id="GO:0003964">
    <property type="term" value="F:RNA-directed DNA polymerase activity"/>
    <property type="evidence" value="ECO:0007669"/>
    <property type="project" value="UniProtKB-KW"/>
</dbReference>
<dbReference type="EMBL" id="JARYMX010000003">
    <property type="protein sequence ID" value="KAJ9557274.1"/>
    <property type="molecule type" value="Genomic_DNA"/>
</dbReference>
<keyword evidence="5" id="KW-0378">Hydrolase</keyword>
<dbReference type="InterPro" id="IPR050951">
    <property type="entry name" value="Retrovirus_Pol_polyprotein"/>
</dbReference>
<keyword evidence="2" id="KW-0548">Nucleotidyltransferase</keyword>
<feature type="region of interest" description="Disordered" evidence="8">
    <location>
        <begin position="673"/>
        <end position="695"/>
    </location>
</feature>
<keyword evidence="7" id="KW-0479">Metal-binding</keyword>
<dbReference type="InterPro" id="IPR000477">
    <property type="entry name" value="RT_dom"/>
</dbReference>
<evidence type="ECO:0000256" key="5">
    <source>
        <dbReference type="ARBA" id="ARBA00022801"/>
    </source>
</evidence>
<dbReference type="GO" id="GO:0015074">
    <property type="term" value="P:DNA integration"/>
    <property type="evidence" value="ECO:0007669"/>
    <property type="project" value="InterPro"/>
</dbReference>
<evidence type="ECO:0000256" key="3">
    <source>
        <dbReference type="ARBA" id="ARBA00022722"/>
    </source>
</evidence>
<dbReference type="Pfam" id="PF08284">
    <property type="entry name" value="RVP_2"/>
    <property type="match status" value="1"/>
</dbReference>
<dbReference type="Pfam" id="PF00078">
    <property type="entry name" value="RVT_1"/>
    <property type="match status" value="1"/>
</dbReference>
<dbReference type="Proteomes" id="UP001172457">
    <property type="component" value="Chromosome 3"/>
</dbReference>
<dbReference type="CDD" id="cd01647">
    <property type="entry name" value="RT_LTR"/>
    <property type="match status" value="1"/>
</dbReference>
<protein>
    <recommendedName>
        <fullName evidence="13">Reverse transcriptase</fullName>
    </recommendedName>
</protein>
<evidence type="ECO:0000256" key="4">
    <source>
        <dbReference type="ARBA" id="ARBA00022759"/>
    </source>
</evidence>
<evidence type="ECO:0000256" key="8">
    <source>
        <dbReference type="SAM" id="MobiDB-lite"/>
    </source>
</evidence>
<evidence type="ECO:0000313" key="12">
    <source>
        <dbReference type="Proteomes" id="UP001172457"/>
    </source>
</evidence>
<feature type="region of interest" description="Disordered" evidence="8">
    <location>
        <begin position="761"/>
        <end position="783"/>
    </location>
</feature>
<dbReference type="Gene3D" id="4.10.60.10">
    <property type="entry name" value="Zinc finger, CCHC-type"/>
    <property type="match status" value="1"/>
</dbReference>
<dbReference type="Pfam" id="PF03732">
    <property type="entry name" value="Retrotrans_gag"/>
    <property type="match status" value="1"/>
</dbReference>
<dbReference type="CDD" id="cd09274">
    <property type="entry name" value="RNase_HI_RT_Ty3"/>
    <property type="match status" value="1"/>
</dbReference>
<dbReference type="PROSITE" id="PS50994">
    <property type="entry name" value="INTEGRASE"/>
    <property type="match status" value="1"/>
</dbReference>
<feature type="compositionally biased region" description="Polar residues" evidence="8">
    <location>
        <begin position="761"/>
        <end position="770"/>
    </location>
</feature>
<dbReference type="InterPro" id="IPR043128">
    <property type="entry name" value="Rev_trsase/Diguanyl_cyclase"/>
</dbReference>
<dbReference type="PANTHER" id="PTHR37984">
    <property type="entry name" value="PROTEIN CBG26694"/>
    <property type="match status" value="1"/>
</dbReference>
<evidence type="ECO:0008006" key="13">
    <source>
        <dbReference type="Google" id="ProtNLM"/>
    </source>
</evidence>
<feature type="domain" description="CCHC-type" evidence="9">
    <location>
        <begin position="726"/>
        <end position="740"/>
    </location>
</feature>
<reference evidence="11" key="1">
    <citation type="submission" date="2023-03" db="EMBL/GenBank/DDBJ databases">
        <title>Chromosome-scale reference genome and RAD-based genetic map of yellow starthistle (Centaurea solstitialis) reveal putative structural variation and QTLs associated with invader traits.</title>
        <authorList>
            <person name="Reatini B."/>
            <person name="Cang F.A."/>
            <person name="Jiang Q."/>
            <person name="Mckibben M.T.W."/>
            <person name="Barker M.S."/>
            <person name="Rieseberg L.H."/>
            <person name="Dlugosch K.M."/>
        </authorList>
    </citation>
    <scope>NUCLEOTIDE SEQUENCE</scope>
    <source>
        <strain evidence="11">CAN-66</strain>
        <tissue evidence="11">Leaf</tissue>
    </source>
</reference>
<dbReference type="SUPFAM" id="SSF57756">
    <property type="entry name" value="Retrovirus zinc finger-like domains"/>
    <property type="match status" value="1"/>
</dbReference>
<dbReference type="GO" id="GO:0004519">
    <property type="term" value="F:endonuclease activity"/>
    <property type="evidence" value="ECO:0007669"/>
    <property type="project" value="UniProtKB-KW"/>
</dbReference>
<organism evidence="11 12">
    <name type="scientific">Centaurea solstitialis</name>
    <name type="common">yellow star-thistle</name>
    <dbReference type="NCBI Taxonomy" id="347529"/>
    <lineage>
        <taxon>Eukaryota</taxon>
        <taxon>Viridiplantae</taxon>
        <taxon>Streptophyta</taxon>
        <taxon>Embryophyta</taxon>
        <taxon>Tracheophyta</taxon>
        <taxon>Spermatophyta</taxon>
        <taxon>Magnoliopsida</taxon>
        <taxon>eudicotyledons</taxon>
        <taxon>Gunneridae</taxon>
        <taxon>Pentapetalae</taxon>
        <taxon>asterids</taxon>
        <taxon>campanulids</taxon>
        <taxon>Asterales</taxon>
        <taxon>Asteraceae</taxon>
        <taxon>Carduoideae</taxon>
        <taxon>Cardueae</taxon>
        <taxon>Centaureinae</taxon>
        <taxon>Centaurea</taxon>
    </lineage>
</organism>
<keyword evidence="12" id="KW-1185">Reference proteome</keyword>
<dbReference type="InterPro" id="IPR001878">
    <property type="entry name" value="Znf_CCHC"/>
</dbReference>
<dbReference type="InterPro" id="IPR043502">
    <property type="entry name" value="DNA/RNA_pol_sf"/>
</dbReference>
<keyword evidence="4" id="KW-0255">Endonuclease</keyword>
<dbReference type="InterPro" id="IPR001584">
    <property type="entry name" value="Integrase_cat-core"/>
</dbReference>
<dbReference type="Gene3D" id="3.10.10.10">
    <property type="entry name" value="HIV Type 1 Reverse Transcriptase, subunit A, domain 1"/>
    <property type="match status" value="1"/>
</dbReference>
<keyword evidence="7" id="KW-0863">Zinc-finger</keyword>
<feature type="domain" description="Integrase catalytic" evidence="10">
    <location>
        <begin position="286"/>
        <end position="380"/>
    </location>
</feature>
<dbReference type="Gene3D" id="3.30.420.10">
    <property type="entry name" value="Ribonuclease H-like superfamily/Ribonuclease H"/>
    <property type="match status" value="1"/>
</dbReference>
<dbReference type="PROSITE" id="PS50158">
    <property type="entry name" value="ZF_CCHC"/>
    <property type="match status" value="2"/>
</dbReference>
<dbReference type="GO" id="GO:0008270">
    <property type="term" value="F:zinc ion binding"/>
    <property type="evidence" value="ECO:0007669"/>
    <property type="project" value="UniProtKB-KW"/>
</dbReference>